<feature type="transmembrane region" description="Helical" evidence="6">
    <location>
        <begin position="56"/>
        <end position="77"/>
    </location>
</feature>
<feature type="transmembrane region" description="Helical" evidence="6">
    <location>
        <begin position="244"/>
        <end position="265"/>
    </location>
</feature>
<comment type="subcellular location">
    <subcellularLocation>
        <location evidence="1">Cell membrane</location>
        <topology evidence="1">Multi-pass membrane protein</topology>
    </subcellularLocation>
</comment>
<feature type="transmembrane region" description="Helical" evidence="6">
    <location>
        <begin position="379"/>
        <end position="407"/>
    </location>
</feature>
<feature type="transmembrane region" description="Helical" evidence="6">
    <location>
        <begin position="272"/>
        <end position="297"/>
    </location>
</feature>
<dbReference type="NCBIfam" id="TIGR00360">
    <property type="entry name" value="ComEC_N-term"/>
    <property type="match status" value="1"/>
</dbReference>
<feature type="transmembrane region" description="Helical" evidence="6">
    <location>
        <begin position="449"/>
        <end position="469"/>
    </location>
</feature>
<protein>
    <recommendedName>
        <fullName evidence="7">ComEC/Rec2-related protein domain-containing protein</fullName>
    </recommendedName>
</protein>
<evidence type="ECO:0000259" key="7">
    <source>
        <dbReference type="Pfam" id="PF03772"/>
    </source>
</evidence>
<dbReference type="Proteomes" id="UP000176786">
    <property type="component" value="Unassembled WGS sequence"/>
</dbReference>
<keyword evidence="2" id="KW-1003">Cell membrane</keyword>
<feature type="transmembrane region" description="Helical" evidence="6">
    <location>
        <begin position="349"/>
        <end position="373"/>
    </location>
</feature>
<evidence type="ECO:0000256" key="6">
    <source>
        <dbReference type="SAM" id="Phobius"/>
    </source>
</evidence>
<evidence type="ECO:0000313" key="8">
    <source>
        <dbReference type="EMBL" id="OGE84988.1"/>
    </source>
</evidence>
<evidence type="ECO:0000256" key="4">
    <source>
        <dbReference type="ARBA" id="ARBA00022989"/>
    </source>
</evidence>
<feature type="transmembrane region" description="Helical" evidence="6">
    <location>
        <begin position="185"/>
        <end position="204"/>
    </location>
</feature>
<feature type="transmembrane region" description="Helical" evidence="6">
    <location>
        <begin position="30"/>
        <end position="49"/>
    </location>
</feature>
<comment type="caution">
    <text evidence="8">The sequence shown here is derived from an EMBL/GenBank/DDBJ whole genome shotgun (WGS) entry which is preliminary data.</text>
</comment>
<feature type="transmembrane region" description="Helical" evidence="6">
    <location>
        <begin position="216"/>
        <end position="238"/>
    </location>
</feature>
<keyword evidence="5 6" id="KW-0472">Membrane</keyword>
<dbReference type="GO" id="GO:0005886">
    <property type="term" value="C:plasma membrane"/>
    <property type="evidence" value="ECO:0007669"/>
    <property type="project" value="UniProtKB-SubCell"/>
</dbReference>
<feature type="domain" description="ComEC/Rec2-related protein" evidence="7">
    <location>
        <begin position="193"/>
        <end position="464"/>
    </location>
</feature>
<dbReference type="Pfam" id="PF03772">
    <property type="entry name" value="Competence"/>
    <property type="match status" value="1"/>
</dbReference>
<evidence type="ECO:0000256" key="2">
    <source>
        <dbReference type="ARBA" id="ARBA00022475"/>
    </source>
</evidence>
<dbReference type="InterPro" id="IPR052159">
    <property type="entry name" value="Competence_DNA_uptake"/>
</dbReference>
<dbReference type="STRING" id="1817832.A3J48_00650"/>
<feature type="transmembrane region" description="Helical" evidence="6">
    <location>
        <begin position="414"/>
        <end position="437"/>
    </location>
</feature>
<dbReference type="InterPro" id="IPR004477">
    <property type="entry name" value="ComEC_N"/>
</dbReference>
<evidence type="ECO:0000256" key="1">
    <source>
        <dbReference type="ARBA" id="ARBA00004651"/>
    </source>
</evidence>
<dbReference type="AlphaFoldDB" id="A0A1F5P500"/>
<reference evidence="8 9" key="1">
    <citation type="journal article" date="2016" name="Nat. Commun.">
        <title>Thousands of microbial genomes shed light on interconnected biogeochemical processes in an aquifer system.</title>
        <authorList>
            <person name="Anantharaman K."/>
            <person name="Brown C.T."/>
            <person name="Hug L.A."/>
            <person name="Sharon I."/>
            <person name="Castelle C.J."/>
            <person name="Probst A.J."/>
            <person name="Thomas B.C."/>
            <person name="Singh A."/>
            <person name="Wilkins M.J."/>
            <person name="Karaoz U."/>
            <person name="Brodie E.L."/>
            <person name="Williams K.H."/>
            <person name="Hubbard S.S."/>
            <person name="Banfield J.F."/>
        </authorList>
    </citation>
    <scope>NUCLEOTIDE SEQUENCE [LARGE SCALE GENOMIC DNA]</scope>
</reference>
<evidence type="ECO:0000256" key="5">
    <source>
        <dbReference type="ARBA" id="ARBA00023136"/>
    </source>
</evidence>
<gene>
    <name evidence="8" type="ORF">A3J48_00650</name>
</gene>
<dbReference type="EMBL" id="MFES01000029">
    <property type="protein sequence ID" value="OGE84988.1"/>
    <property type="molecule type" value="Genomic_DNA"/>
</dbReference>
<feature type="transmembrane region" description="Helical" evidence="6">
    <location>
        <begin position="7"/>
        <end position="24"/>
    </location>
</feature>
<keyword evidence="3 6" id="KW-0812">Transmembrane</keyword>
<evidence type="ECO:0000313" key="9">
    <source>
        <dbReference type="Proteomes" id="UP000176786"/>
    </source>
</evidence>
<organism evidence="8 9">
    <name type="scientific">Candidatus Doudnabacteria bacterium RIFCSPHIGHO2_02_FULL_46_11</name>
    <dbReference type="NCBI Taxonomy" id="1817832"/>
    <lineage>
        <taxon>Bacteria</taxon>
        <taxon>Candidatus Doudnaibacteriota</taxon>
    </lineage>
</organism>
<feature type="transmembrane region" description="Helical" evidence="6">
    <location>
        <begin position="309"/>
        <end position="328"/>
    </location>
</feature>
<accession>A0A1F5P500</accession>
<proteinExistence type="predicted"/>
<sequence>MSSFTFNYVRLGLVVFIVALALGLELGKIYAAQAALVLSALVVAVFAVCRIKEIKVFPRIIFLIAFAAILGLGRGAFVNTSSILPREFEAVVFSDTVPTSYGSMTAVSLSESGKLLKVYSTRYPEFNTGDKVNIQIKSSNFKSPSYASGTIILIEADRGNKIFSLLAGVKRGFLNKLSEVLPEPHAAFVAGTVIGGAAGIPQHIKDKFTVSGLSHILAASGYNFTLLLVFFTFLLRSFSLKKQTIVFLLIIPAFAIIAGASPSVIRAGAMGALVSVGLFLGRISTAKTALLWAAAIMLFLNPTLLKYDLGFQLSFLATAGLVLIIPIFERISKINPELDHRSLKSKIKLTMIEIFFASLAAQIVTLPLLVFTFGSISTVALFANLLVVPIIPLIMVSGIVASAVALVSTTLGQIVGFLAYIIASYVFTVVDVFANFSWSQITVSVSANFIWLSYMGLIFAIALFHIKFLKHKYG</sequence>
<dbReference type="PANTHER" id="PTHR30619">
    <property type="entry name" value="DNA INTERNALIZATION/COMPETENCE PROTEIN COMEC/REC2"/>
    <property type="match status" value="1"/>
</dbReference>
<keyword evidence="4 6" id="KW-1133">Transmembrane helix</keyword>
<name>A0A1F5P500_9BACT</name>
<dbReference type="PANTHER" id="PTHR30619:SF1">
    <property type="entry name" value="RECOMBINATION PROTEIN 2"/>
    <property type="match status" value="1"/>
</dbReference>
<evidence type="ECO:0000256" key="3">
    <source>
        <dbReference type="ARBA" id="ARBA00022692"/>
    </source>
</evidence>